<keyword evidence="1" id="KW-0732">Signal</keyword>
<dbReference type="Proteomes" id="UP000478417">
    <property type="component" value="Unassembled WGS sequence"/>
</dbReference>
<dbReference type="RefSeq" id="WP_163962533.1">
    <property type="nucleotide sequence ID" value="NZ_JAAGNX010000001.1"/>
</dbReference>
<proteinExistence type="predicted"/>
<name>A0A6B2LZP2_9BACT</name>
<sequence>MNAALTALNGFLLALSWYAEQGTTYTVQTSGNLVDWMTLPFVFTGRDSIESLALEANPSPVFTRIRSNTNGDTNENGLPDVWEQQTFGRLDINASSDPDGDGLSTYIEWLNQTDPLDYYNGDQPSIHLSCGSEWLVRANQLSTQSLSLSLLDKTGRPIVGAPVCLRLQSGSDGLLQKGDPVSSAVPEMLAYTDDLGRLHPSLHAIHYAASTLPDQDEVLIIEAGKASAEIRIHVIPGEGNGPPRGIMRTVLANQTLFTWKGDAADALSFRVEEKASSGDWIPVLELTDQEIPDADPQTGLYAFSSTAP</sequence>
<gene>
    <name evidence="2" type="ORF">G0Q06_03550</name>
</gene>
<protein>
    <submittedName>
        <fullName evidence="2">Uncharacterized protein</fullName>
    </submittedName>
</protein>
<keyword evidence="3" id="KW-1185">Reference proteome</keyword>
<accession>A0A6B2LZP2</accession>
<feature type="signal peptide" evidence="1">
    <location>
        <begin position="1"/>
        <end position="19"/>
    </location>
</feature>
<reference evidence="2 3" key="1">
    <citation type="submission" date="2020-02" db="EMBL/GenBank/DDBJ databases">
        <title>Albibacoteraceae fam. nov., the first described family within the subdivision 4 Verrucomicrobia.</title>
        <authorList>
            <person name="Xi F."/>
        </authorList>
    </citation>
    <scope>NUCLEOTIDE SEQUENCE [LARGE SCALE GENOMIC DNA]</scope>
    <source>
        <strain evidence="2 3">CK1056</strain>
    </source>
</reference>
<dbReference type="EMBL" id="JAAGNX010000001">
    <property type="protein sequence ID" value="NDV61519.1"/>
    <property type="molecule type" value="Genomic_DNA"/>
</dbReference>
<dbReference type="AlphaFoldDB" id="A0A6B2LZP2"/>
<organism evidence="2 3">
    <name type="scientific">Oceanipulchritudo coccoides</name>
    <dbReference type="NCBI Taxonomy" id="2706888"/>
    <lineage>
        <taxon>Bacteria</taxon>
        <taxon>Pseudomonadati</taxon>
        <taxon>Verrucomicrobiota</taxon>
        <taxon>Opitutia</taxon>
        <taxon>Puniceicoccales</taxon>
        <taxon>Oceanipulchritudinaceae</taxon>
        <taxon>Oceanipulchritudo</taxon>
    </lineage>
</organism>
<feature type="chain" id="PRO_5025655424" evidence="1">
    <location>
        <begin position="20"/>
        <end position="308"/>
    </location>
</feature>
<comment type="caution">
    <text evidence="2">The sequence shown here is derived from an EMBL/GenBank/DDBJ whole genome shotgun (WGS) entry which is preliminary data.</text>
</comment>
<evidence type="ECO:0000313" key="3">
    <source>
        <dbReference type="Proteomes" id="UP000478417"/>
    </source>
</evidence>
<evidence type="ECO:0000313" key="2">
    <source>
        <dbReference type="EMBL" id="NDV61519.1"/>
    </source>
</evidence>
<evidence type="ECO:0000256" key="1">
    <source>
        <dbReference type="SAM" id="SignalP"/>
    </source>
</evidence>